<evidence type="ECO:0000313" key="3">
    <source>
        <dbReference type="Proteomes" id="UP000499080"/>
    </source>
</evidence>
<dbReference type="Proteomes" id="UP000499080">
    <property type="component" value="Unassembled WGS sequence"/>
</dbReference>
<accession>A0A4Y2P0K4</accession>
<evidence type="ECO:0000313" key="2">
    <source>
        <dbReference type="EMBL" id="GBN45445.1"/>
    </source>
</evidence>
<dbReference type="AlphaFoldDB" id="A0A4Y2P0K4"/>
<feature type="region of interest" description="Disordered" evidence="1">
    <location>
        <begin position="136"/>
        <end position="159"/>
    </location>
</feature>
<comment type="caution">
    <text evidence="2">The sequence shown here is derived from an EMBL/GenBank/DDBJ whole genome shotgun (WGS) entry which is preliminary data.</text>
</comment>
<reference evidence="2 3" key="1">
    <citation type="journal article" date="2019" name="Sci. Rep.">
        <title>Orb-weaving spider Araneus ventricosus genome elucidates the spidroin gene catalogue.</title>
        <authorList>
            <person name="Kono N."/>
            <person name="Nakamura H."/>
            <person name="Ohtoshi R."/>
            <person name="Moran D.A.P."/>
            <person name="Shinohara A."/>
            <person name="Yoshida Y."/>
            <person name="Fujiwara M."/>
            <person name="Mori M."/>
            <person name="Tomita M."/>
            <person name="Arakawa K."/>
        </authorList>
    </citation>
    <scope>NUCLEOTIDE SEQUENCE [LARGE SCALE GENOMIC DNA]</scope>
</reference>
<sequence length="240" mass="26804">MVLLGTSLPETFSISPPIAVPSSFRDTILFSEIAENVVSETPQTYNILKGNFSSLGAFGLTNTYVVTDVLFHDISGCIGHNGADTSTPILSLPGPSKPVAEEQMDKVRAVLENDSSTTTSLIEYFSKTAASQDILEEISPLPSSSDKERERKKSAQVKRPKLITHRTSEEDLKMKAKMELNSEEEKREGDEENHCIICAETFEEIWIQCRICKGWEFENCADLEGNNLFYECDVYFTKNV</sequence>
<dbReference type="OrthoDB" id="6115549at2759"/>
<gene>
    <name evidence="2" type="ORF">AVEN_123488_1</name>
</gene>
<protein>
    <submittedName>
        <fullName evidence="2">Uncharacterized protein</fullName>
    </submittedName>
</protein>
<evidence type="ECO:0000256" key="1">
    <source>
        <dbReference type="SAM" id="MobiDB-lite"/>
    </source>
</evidence>
<name>A0A4Y2P0K4_ARAVE</name>
<keyword evidence="3" id="KW-1185">Reference proteome</keyword>
<dbReference type="EMBL" id="BGPR01010301">
    <property type="protein sequence ID" value="GBN45445.1"/>
    <property type="molecule type" value="Genomic_DNA"/>
</dbReference>
<proteinExistence type="predicted"/>
<organism evidence="2 3">
    <name type="scientific">Araneus ventricosus</name>
    <name type="common">Orbweaver spider</name>
    <name type="synonym">Epeira ventricosa</name>
    <dbReference type="NCBI Taxonomy" id="182803"/>
    <lineage>
        <taxon>Eukaryota</taxon>
        <taxon>Metazoa</taxon>
        <taxon>Ecdysozoa</taxon>
        <taxon>Arthropoda</taxon>
        <taxon>Chelicerata</taxon>
        <taxon>Arachnida</taxon>
        <taxon>Araneae</taxon>
        <taxon>Araneomorphae</taxon>
        <taxon>Entelegynae</taxon>
        <taxon>Araneoidea</taxon>
        <taxon>Araneidae</taxon>
        <taxon>Araneus</taxon>
    </lineage>
</organism>